<proteinExistence type="predicted"/>
<sequence length="534" mass="53117">MVLQQRKQLPSHGPQIVAGLRALAAAADNSQRHAALALAHCRLVRLAVGDLLSAGRCGNLDRVVQQQATRDLEQALLASWSLLELLTDAGAYTAAALSRFATAFTMRLAPYSSTGIEDARNIPASIRSADGFTDLPTAAAASGAMLAAAVQGINAHVVLGNALGGGVATAGGGAGSAAALQQAQKELGMAQSGLAEAVAALRRGVEEGSGAPLPQPQPKQPDPATAEDGEQGSQHAMAIDGAAAGRSTDDAAAVLGLLRAFMDKRRVLGRGGGGASNRANNGSQGGGGGDSGGAAAACTNAFVAAADNAVDLHLPTAVAAAAEALEHMQEAAQDCPQQRWLLLRQPSPNVGADEGRGAGGTDCIGGNGAGVTSSETVGGSGAPAASLGAGYRLVLAPLLQPLPSALEPLVSSSLTPAPPPQRPCTAQRPSTMPRHCMAFVPRVVRRAVLGHMETVRGHVCNFQPRFRVRVPELSAAPPAAGAAAAGAAPAGAAAGAGELGGGQACGGEAGGCFVVCGGHAAHFDGYVHLVEPLE</sequence>
<dbReference type="EMBL" id="JAEHOD010000010">
    <property type="protein sequence ID" value="KAG2450613.1"/>
    <property type="molecule type" value="Genomic_DNA"/>
</dbReference>
<reference evidence="2" key="1">
    <citation type="journal article" date="2020" name="bioRxiv">
        <title>Comparative genomics of Chlamydomonas.</title>
        <authorList>
            <person name="Craig R.J."/>
            <person name="Hasan A.R."/>
            <person name="Ness R.W."/>
            <person name="Keightley P.D."/>
        </authorList>
    </citation>
    <scope>NUCLEOTIDE SEQUENCE</scope>
    <source>
        <strain evidence="2">CCAP 11/173</strain>
    </source>
</reference>
<organism evidence="2 3">
    <name type="scientific">Chlamydomonas schloesseri</name>
    <dbReference type="NCBI Taxonomy" id="2026947"/>
    <lineage>
        <taxon>Eukaryota</taxon>
        <taxon>Viridiplantae</taxon>
        <taxon>Chlorophyta</taxon>
        <taxon>core chlorophytes</taxon>
        <taxon>Chlorophyceae</taxon>
        <taxon>CS clade</taxon>
        <taxon>Chlamydomonadales</taxon>
        <taxon>Chlamydomonadaceae</taxon>
        <taxon>Chlamydomonas</taxon>
    </lineage>
</organism>
<gene>
    <name evidence="2" type="ORF">HYH02_004453</name>
</gene>
<evidence type="ECO:0000256" key="1">
    <source>
        <dbReference type="SAM" id="MobiDB-lite"/>
    </source>
</evidence>
<dbReference type="Proteomes" id="UP000613740">
    <property type="component" value="Unassembled WGS sequence"/>
</dbReference>
<comment type="caution">
    <text evidence="2">The sequence shown here is derived from an EMBL/GenBank/DDBJ whole genome shotgun (WGS) entry which is preliminary data.</text>
</comment>
<evidence type="ECO:0000313" key="3">
    <source>
        <dbReference type="Proteomes" id="UP000613740"/>
    </source>
</evidence>
<feature type="region of interest" description="Disordered" evidence="1">
    <location>
        <begin position="270"/>
        <end position="293"/>
    </location>
</feature>
<dbReference type="AlphaFoldDB" id="A0A835WMN0"/>
<feature type="region of interest" description="Disordered" evidence="1">
    <location>
        <begin position="206"/>
        <end position="234"/>
    </location>
</feature>
<protein>
    <submittedName>
        <fullName evidence="2">Uncharacterized protein</fullName>
    </submittedName>
</protein>
<feature type="compositionally biased region" description="Gly residues" evidence="1">
    <location>
        <begin position="283"/>
        <end position="292"/>
    </location>
</feature>
<keyword evidence="3" id="KW-1185">Reference proteome</keyword>
<dbReference type="OrthoDB" id="10650261at2759"/>
<accession>A0A835WMN0</accession>
<evidence type="ECO:0000313" key="2">
    <source>
        <dbReference type="EMBL" id="KAG2450613.1"/>
    </source>
</evidence>
<name>A0A835WMN0_9CHLO</name>